<dbReference type="EMBL" id="BMMS01000048">
    <property type="protein sequence ID" value="GGO99730.1"/>
    <property type="molecule type" value="Genomic_DNA"/>
</dbReference>
<sequence length="124" mass="13441">MTVYPLHGKKLVNQVGGNGIEWNYPRTIKVNAFGYPVDPSVGFPTTQWTCEGTTQDNHGRKTLPQCDLKTGSSGGPWLTGYSPRTKLGYADTVTSTADKDHVGVTGPYFGNGVRDLYNKVGDDT</sequence>
<reference evidence="1" key="1">
    <citation type="journal article" date="2014" name="Int. J. Syst. Evol. Microbiol.">
        <title>Complete genome sequence of Corynebacterium casei LMG S-19264T (=DSM 44701T), isolated from a smear-ripened cheese.</title>
        <authorList>
            <consortium name="US DOE Joint Genome Institute (JGI-PGF)"/>
            <person name="Walter F."/>
            <person name="Albersmeier A."/>
            <person name="Kalinowski J."/>
            <person name="Ruckert C."/>
        </authorList>
    </citation>
    <scope>NUCLEOTIDE SEQUENCE</scope>
    <source>
        <strain evidence="1">CGMCC 4.7201</strain>
    </source>
</reference>
<protein>
    <submittedName>
        <fullName evidence="1">Uncharacterized protein</fullName>
    </submittedName>
</protein>
<reference evidence="1" key="2">
    <citation type="submission" date="2020-09" db="EMBL/GenBank/DDBJ databases">
        <authorList>
            <person name="Sun Q."/>
            <person name="Zhou Y."/>
        </authorList>
    </citation>
    <scope>NUCLEOTIDE SEQUENCE</scope>
    <source>
        <strain evidence="1">CGMCC 4.7201</strain>
    </source>
</reference>
<keyword evidence="2" id="KW-1185">Reference proteome</keyword>
<evidence type="ECO:0000313" key="2">
    <source>
        <dbReference type="Proteomes" id="UP000641932"/>
    </source>
</evidence>
<name>A0A917ZXL1_9ACTN</name>
<evidence type="ECO:0000313" key="1">
    <source>
        <dbReference type="EMBL" id="GGO99730.1"/>
    </source>
</evidence>
<comment type="caution">
    <text evidence="1">The sequence shown here is derived from an EMBL/GenBank/DDBJ whole genome shotgun (WGS) entry which is preliminary data.</text>
</comment>
<dbReference type="InterPro" id="IPR043504">
    <property type="entry name" value="Peptidase_S1_PA_chymotrypsin"/>
</dbReference>
<proteinExistence type="predicted"/>
<dbReference type="Proteomes" id="UP000641932">
    <property type="component" value="Unassembled WGS sequence"/>
</dbReference>
<dbReference type="AlphaFoldDB" id="A0A917ZXL1"/>
<gene>
    <name evidence="1" type="ORF">GCM10012280_66840</name>
</gene>
<dbReference type="Gene3D" id="2.40.10.10">
    <property type="entry name" value="Trypsin-like serine proteases"/>
    <property type="match status" value="1"/>
</dbReference>
<dbReference type="RefSeq" id="WP_189135565.1">
    <property type="nucleotide sequence ID" value="NZ_BMMS01000048.1"/>
</dbReference>
<organism evidence="1 2">
    <name type="scientific">Wenjunlia tyrosinilytica</name>
    <dbReference type="NCBI Taxonomy" id="1544741"/>
    <lineage>
        <taxon>Bacteria</taxon>
        <taxon>Bacillati</taxon>
        <taxon>Actinomycetota</taxon>
        <taxon>Actinomycetes</taxon>
        <taxon>Kitasatosporales</taxon>
        <taxon>Streptomycetaceae</taxon>
        <taxon>Wenjunlia</taxon>
    </lineage>
</organism>
<accession>A0A917ZXL1</accession>